<accession>A0A0R3QVC0</accession>
<dbReference type="AlphaFoldDB" id="A0A0R3QVC0"/>
<name>A0A0R3QVC0_9BILA</name>
<evidence type="ECO:0000313" key="1">
    <source>
        <dbReference type="WBParaSite" id="BTMF_0001167201-mRNA-1"/>
    </source>
</evidence>
<sequence>MVGFVWYSPAASTIPVKLALALRNFVYGVIHTSWIRELLLDTFIYHLIHDLHSRTPCCYAITLKLKFSFHITWELYCNCLDVHAAIDQYL</sequence>
<reference evidence="1" key="1">
    <citation type="submission" date="2017-02" db="UniProtKB">
        <authorList>
            <consortium name="WormBaseParasite"/>
        </authorList>
    </citation>
    <scope>IDENTIFICATION</scope>
</reference>
<proteinExistence type="predicted"/>
<protein>
    <submittedName>
        <fullName evidence="1">Secreted protein</fullName>
    </submittedName>
</protein>
<organism evidence="1">
    <name type="scientific">Brugia timori</name>
    <dbReference type="NCBI Taxonomy" id="42155"/>
    <lineage>
        <taxon>Eukaryota</taxon>
        <taxon>Metazoa</taxon>
        <taxon>Ecdysozoa</taxon>
        <taxon>Nematoda</taxon>
        <taxon>Chromadorea</taxon>
        <taxon>Rhabditida</taxon>
        <taxon>Spirurina</taxon>
        <taxon>Spiruromorpha</taxon>
        <taxon>Filarioidea</taxon>
        <taxon>Onchocercidae</taxon>
        <taxon>Brugia</taxon>
    </lineage>
</organism>
<dbReference type="WBParaSite" id="BTMF_0001167201-mRNA-1">
    <property type="protein sequence ID" value="BTMF_0001167201-mRNA-1"/>
    <property type="gene ID" value="BTMF_0001167201"/>
</dbReference>